<protein>
    <submittedName>
        <fullName evidence="1">Uncharacterized protein</fullName>
    </submittedName>
</protein>
<gene>
    <name evidence="1" type="ORF">P5673_028095</name>
</gene>
<evidence type="ECO:0000313" key="2">
    <source>
        <dbReference type="Proteomes" id="UP001249851"/>
    </source>
</evidence>
<reference evidence="1" key="1">
    <citation type="journal article" date="2023" name="G3 (Bethesda)">
        <title>Whole genome assembly and annotation of the endangered Caribbean coral Acropora cervicornis.</title>
        <authorList>
            <person name="Selwyn J.D."/>
            <person name="Vollmer S.V."/>
        </authorList>
    </citation>
    <scope>NUCLEOTIDE SEQUENCE</scope>
    <source>
        <strain evidence="1">K2</strain>
    </source>
</reference>
<keyword evidence="2" id="KW-1185">Reference proteome</keyword>
<dbReference type="Proteomes" id="UP001249851">
    <property type="component" value="Unassembled WGS sequence"/>
</dbReference>
<evidence type="ECO:0000313" key="1">
    <source>
        <dbReference type="EMBL" id="KAK2551165.1"/>
    </source>
</evidence>
<name>A0AAD9UVI6_ACRCE</name>
<sequence>MPRESVPRASRLLGNAMLISAHMSPDDEAVRMRLLRTSLRRVLDEKIASVCQCFISRYE</sequence>
<comment type="caution">
    <text evidence="1">The sequence shown here is derived from an EMBL/GenBank/DDBJ whole genome shotgun (WGS) entry which is preliminary data.</text>
</comment>
<organism evidence="1 2">
    <name type="scientific">Acropora cervicornis</name>
    <name type="common">Staghorn coral</name>
    <dbReference type="NCBI Taxonomy" id="6130"/>
    <lineage>
        <taxon>Eukaryota</taxon>
        <taxon>Metazoa</taxon>
        <taxon>Cnidaria</taxon>
        <taxon>Anthozoa</taxon>
        <taxon>Hexacorallia</taxon>
        <taxon>Scleractinia</taxon>
        <taxon>Astrocoeniina</taxon>
        <taxon>Acroporidae</taxon>
        <taxon>Acropora</taxon>
    </lineage>
</organism>
<reference evidence="1" key="2">
    <citation type="journal article" date="2023" name="Science">
        <title>Genomic signatures of disease resistance in endangered staghorn corals.</title>
        <authorList>
            <person name="Vollmer S.V."/>
            <person name="Selwyn J.D."/>
            <person name="Despard B.A."/>
            <person name="Roesel C.L."/>
        </authorList>
    </citation>
    <scope>NUCLEOTIDE SEQUENCE</scope>
    <source>
        <strain evidence="1">K2</strain>
    </source>
</reference>
<proteinExistence type="predicted"/>
<dbReference type="AlphaFoldDB" id="A0AAD9UVI6"/>
<dbReference type="EMBL" id="JARQWQ010000101">
    <property type="protein sequence ID" value="KAK2551165.1"/>
    <property type="molecule type" value="Genomic_DNA"/>
</dbReference>
<accession>A0AAD9UVI6</accession>